<evidence type="ECO:0000256" key="1">
    <source>
        <dbReference type="ARBA" id="ARBA00022723"/>
    </source>
</evidence>
<sequence>MADIFFTITGTSHYFGNKIFERKIKVKLVKEPDNDYDKEAIRVELRGLGKVGYVANSPYTVLGESISAGRLYDLFGKEAEGRVLYVLDRGIVCELLVPKDWHDPRSFSFDKLKKLRRRDNGNQQQQN</sequence>
<protein>
    <submittedName>
        <fullName evidence="4">Uncharacterized BCR</fullName>
    </submittedName>
</protein>
<organism evidence="4 5">
    <name type="scientific">Lactobacillus equicursoris 66c</name>
    <dbReference type="NCBI Taxonomy" id="872326"/>
    <lineage>
        <taxon>Bacteria</taxon>
        <taxon>Bacillati</taxon>
        <taxon>Bacillota</taxon>
        <taxon>Bacilli</taxon>
        <taxon>Lactobacillales</taxon>
        <taxon>Lactobacillaceae</taxon>
        <taxon>Lactobacillus</taxon>
    </lineage>
</organism>
<dbReference type="OrthoDB" id="2988931at2"/>
<reference evidence="4 5" key="1">
    <citation type="submission" date="2012-08" db="EMBL/GenBank/DDBJ databases">
        <title>Draft Genome Sequences of Lactobacillus equicursoris CIP 110162T, isolated from thoroughbred racehorse feces and Lactobacillus sp. CRBIP 24.137 isolated from urine of human.</title>
        <authorList>
            <person name="Cousin S."/>
            <person name="Loux V."/>
            <person name="Ma L."/>
            <person name="Creno S."/>
            <person name="Clermont D."/>
            <person name="Bizet C."/>
            <person name="Bouchier C."/>
        </authorList>
    </citation>
    <scope>NUCLEOTIDE SEQUENCE [LARGE SCALE GENOMIC DNA]</scope>
    <source>
        <strain evidence="4 5">66c</strain>
    </source>
</reference>
<evidence type="ECO:0000256" key="2">
    <source>
        <dbReference type="ARBA" id="ARBA00022801"/>
    </source>
</evidence>
<dbReference type="GO" id="GO:0008270">
    <property type="term" value="F:zinc ion binding"/>
    <property type="evidence" value="ECO:0007669"/>
    <property type="project" value="InterPro"/>
</dbReference>
<feature type="domain" description="HIRAN" evidence="3">
    <location>
        <begin position="3"/>
        <end position="56"/>
    </location>
</feature>
<name>K0NQ72_9LACO</name>
<keyword evidence="2" id="KW-0378">Hydrolase</keyword>
<evidence type="ECO:0000313" key="4">
    <source>
        <dbReference type="EMBL" id="CCK84039.1"/>
    </source>
</evidence>
<gene>
    <name evidence="4" type="ORF">BN146_07275</name>
</gene>
<dbReference type="Pfam" id="PF08797">
    <property type="entry name" value="HIRAN"/>
    <property type="match status" value="1"/>
</dbReference>
<dbReference type="GO" id="GO:0003676">
    <property type="term" value="F:nucleic acid binding"/>
    <property type="evidence" value="ECO:0007669"/>
    <property type="project" value="InterPro"/>
</dbReference>
<dbReference type="EMBL" id="CALZ01000113">
    <property type="protein sequence ID" value="CCK84039.1"/>
    <property type="molecule type" value="Genomic_DNA"/>
</dbReference>
<proteinExistence type="predicted"/>
<dbReference type="Gene3D" id="3.30.70.2330">
    <property type="match status" value="1"/>
</dbReference>
<dbReference type="GO" id="GO:0016818">
    <property type="term" value="F:hydrolase activity, acting on acid anhydrides, in phosphorus-containing anhydrides"/>
    <property type="evidence" value="ECO:0007669"/>
    <property type="project" value="InterPro"/>
</dbReference>
<dbReference type="InterPro" id="IPR014905">
    <property type="entry name" value="HIRAN"/>
</dbReference>
<comment type="caution">
    <text evidence="4">The sequence shown here is derived from an EMBL/GenBank/DDBJ whole genome shotgun (WGS) entry which is preliminary data.</text>
</comment>
<accession>K0NQ72</accession>
<dbReference type="AlphaFoldDB" id="K0NQ72"/>
<evidence type="ECO:0000313" key="5">
    <source>
        <dbReference type="Proteomes" id="UP000009325"/>
    </source>
</evidence>
<evidence type="ECO:0000259" key="3">
    <source>
        <dbReference type="Pfam" id="PF08797"/>
    </source>
</evidence>
<dbReference type="RefSeq" id="WP_008461232.1">
    <property type="nucleotide sequence ID" value="NZ_CALZ01000113.1"/>
</dbReference>
<keyword evidence="1" id="KW-0479">Metal-binding</keyword>
<dbReference type="Proteomes" id="UP000009325">
    <property type="component" value="Unassembled WGS sequence"/>
</dbReference>